<dbReference type="EMBL" id="BPLQ01008648">
    <property type="protein sequence ID" value="GIY38630.1"/>
    <property type="molecule type" value="Genomic_DNA"/>
</dbReference>
<comment type="caution">
    <text evidence="2">The sequence shown here is derived from an EMBL/GenBank/DDBJ whole genome shotgun (WGS) entry which is preliminary data.</text>
</comment>
<feature type="compositionally biased region" description="Polar residues" evidence="1">
    <location>
        <begin position="329"/>
        <end position="357"/>
    </location>
</feature>
<organism evidence="2 3">
    <name type="scientific">Caerostris darwini</name>
    <dbReference type="NCBI Taxonomy" id="1538125"/>
    <lineage>
        <taxon>Eukaryota</taxon>
        <taxon>Metazoa</taxon>
        <taxon>Ecdysozoa</taxon>
        <taxon>Arthropoda</taxon>
        <taxon>Chelicerata</taxon>
        <taxon>Arachnida</taxon>
        <taxon>Araneae</taxon>
        <taxon>Araneomorphae</taxon>
        <taxon>Entelegynae</taxon>
        <taxon>Araneoidea</taxon>
        <taxon>Araneidae</taxon>
        <taxon>Caerostris</taxon>
    </lineage>
</organism>
<feature type="compositionally biased region" description="Basic and acidic residues" evidence="1">
    <location>
        <begin position="619"/>
        <end position="631"/>
    </location>
</feature>
<feature type="compositionally biased region" description="Low complexity" evidence="1">
    <location>
        <begin position="305"/>
        <end position="321"/>
    </location>
</feature>
<dbReference type="PANTHER" id="PTHR23039">
    <property type="entry name" value="NANCE-HORAN SYNDROME PROTEIN"/>
    <property type="match status" value="1"/>
</dbReference>
<dbReference type="InterPro" id="IPR024845">
    <property type="entry name" value="NHS-like"/>
</dbReference>
<feature type="compositionally biased region" description="Polar residues" evidence="1">
    <location>
        <begin position="632"/>
        <end position="643"/>
    </location>
</feature>
<feature type="region of interest" description="Disordered" evidence="1">
    <location>
        <begin position="213"/>
        <end position="246"/>
    </location>
</feature>
<feature type="compositionally biased region" description="Basic and acidic residues" evidence="1">
    <location>
        <begin position="60"/>
        <end position="70"/>
    </location>
</feature>
<feature type="compositionally biased region" description="Basic residues" evidence="1">
    <location>
        <begin position="511"/>
        <end position="522"/>
    </location>
</feature>
<feature type="region of interest" description="Disordered" evidence="1">
    <location>
        <begin position="606"/>
        <end position="649"/>
    </location>
</feature>
<keyword evidence="3" id="KW-1185">Reference proteome</keyword>
<evidence type="ECO:0000256" key="1">
    <source>
        <dbReference type="SAM" id="MobiDB-lite"/>
    </source>
</evidence>
<feature type="region of interest" description="Disordered" evidence="1">
    <location>
        <begin position="501"/>
        <end position="536"/>
    </location>
</feature>
<dbReference type="PANTHER" id="PTHR23039:SF9">
    <property type="entry name" value="LOW QUALITY PROTEIN: NHS-LIKE PROTEIN 1"/>
    <property type="match status" value="1"/>
</dbReference>
<feature type="compositionally biased region" description="Low complexity" evidence="1">
    <location>
        <begin position="441"/>
        <end position="461"/>
    </location>
</feature>
<name>A0AAV4T1I8_9ARAC</name>
<feature type="compositionally biased region" description="Polar residues" evidence="1">
    <location>
        <begin position="606"/>
        <end position="616"/>
    </location>
</feature>
<dbReference type="Pfam" id="PF15273">
    <property type="entry name" value="NHS"/>
    <property type="match status" value="1"/>
</dbReference>
<evidence type="ECO:0000313" key="3">
    <source>
        <dbReference type="Proteomes" id="UP001054837"/>
    </source>
</evidence>
<feature type="compositionally biased region" description="Pro residues" evidence="1">
    <location>
        <begin position="462"/>
        <end position="472"/>
    </location>
</feature>
<dbReference type="AlphaFoldDB" id="A0AAV4T1I8"/>
<feature type="compositionally biased region" description="Polar residues" evidence="1">
    <location>
        <begin position="501"/>
        <end position="510"/>
    </location>
</feature>
<evidence type="ECO:0000313" key="2">
    <source>
        <dbReference type="EMBL" id="GIY38630.1"/>
    </source>
</evidence>
<feature type="compositionally biased region" description="Low complexity" evidence="1">
    <location>
        <begin position="213"/>
        <end position="227"/>
    </location>
</feature>
<feature type="region of interest" description="Disordered" evidence="1">
    <location>
        <begin position="696"/>
        <end position="729"/>
    </location>
</feature>
<feature type="compositionally biased region" description="Basic and acidic residues" evidence="1">
    <location>
        <begin position="523"/>
        <end position="533"/>
    </location>
</feature>
<dbReference type="Proteomes" id="UP001054837">
    <property type="component" value="Unassembled WGS sequence"/>
</dbReference>
<feature type="region of interest" description="Disordered" evidence="1">
    <location>
        <begin position="441"/>
        <end position="472"/>
    </location>
</feature>
<reference evidence="2 3" key="1">
    <citation type="submission" date="2021-06" db="EMBL/GenBank/DDBJ databases">
        <title>Caerostris darwini draft genome.</title>
        <authorList>
            <person name="Kono N."/>
            <person name="Arakawa K."/>
        </authorList>
    </citation>
    <scope>NUCLEOTIDE SEQUENCE [LARGE SCALE GENOMIC DNA]</scope>
</reference>
<dbReference type="GO" id="GO:0030154">
    <property type="term" value="P:cell differentiation"/>
    <property type="evidence" value="ECO:0007669"/>
    <property type="project" value="TreeGrafter"/>
</dbReference>
<gene>
    <name evidence="2" type="primary">AVEN_219326_1</name>
    <name evidence="2" type="ORF">CDAR_285351</name>
</gene>
<feature type="region of interest" description="Disordered" evidence="1">
    <location>
        <begin position="548"/>
        <end position="571"/>
    </location>
</feature>
<feature type="compositionally biased region" description="Polar residues" evidence="1">
    <location>
        <begin position="560"/>
        <end position="571"/>
    </location>
</feature>
<protein>
    <recommendedName>
        <fullName evidence="4">WASP family protein member</fullName>
    </recommendedName>
</protein>
<proteinExistence type="predicted"/>
<feature type="compositionally biased region" description="Low complexity" evidence="1">
    <location>
        <begin position="1011"/>
        <end position="1032"/>
    </location>
</feature>
<evidence type="ECO:0008006" key="4">
    <source>
        <dbReference type="Google" id="ProtNLM"/>
    </source>
</evidence>
<accession>A0AAV4T1I8</accession>
<feature type="region of interest" description="Disordered" evidence="1">
    <location>
        <begin position="297"/>
        <end position="357"/>
    </location>
</feature>
<feature type="region of interest" description="Disordered" evidence="1">
    <location>
        <begin position="1045"/>
        <end position="1085"/>
    </location>
</feature>
<sequence length="1235" mass="138197">MTEAVSSLSGNRPSCSVFKSSHVRKDAPIYSTFPRPPEVDRLRQLASGPSPPAFIPSHKIAPEADGDPRKAPSSSPTTTHIYCKPLPAHCKSPHNIEISTNTENDMTTVQIPSTVVPIDVSGQPFNRMASFRRSLIHVDFFIRRKKKKDKRRNTVAEGDTKALKDVLHNIINEECPSHKLETISSKCEKDNKVQNSKLKNGENRVNNIVIEEKNNNSSDGNISSIPNTKYCNNTDSNSEEKNKINATKNENVKLDLKKQISEQVKSSFTSKRKLKGHIPISTVSAAMNVAVEMRQLNGKTKTEDQSSSGNWSCSSDINSSDSENKTSENSRVTSTELSRADSPTSNEKTYQNRYRTMSANPEVFNSYVTKENKEIEISSCTSSDNNATHDDITSNDTSTESEVFFISSDESEDSSDVFGHNCGSSLSLSTLSDGSLNSLLSQTGTEMTSSSGTLTSLGFESLPPPPPPPPPAIVAAKINDGIKIAETANLNADCNLQKQMTKIQSPTMSNKKNKTVQKSSKPRKTEKDSRKYSTESPKNIFSTLINKKSKTREQYKTKNSRNSIDNLQNQPHINMYGSSSPKHTKPLPLFLKKNISPIKYNEFKTPLQSFSSNQANPKYEIRPENKPRSENPEPQTHSNCNSSQRKRHTNDIEIVNMHNKVEVPLKYVHKVTVTPIQRQTVREFKQSAAACRKTLFEHSTDQKQNTESNNDFKHKPNSAYSSNSNKEELLYSEKPKSQYSGTLQSGKPKSAARVLLDPEGRVIQCTNSLDRRLFPAVRTPNYVNNVQTSDLSKPHIQREIMKVDKTSSFYHDQIQYQDLTNINGFANINYNAGTNNRPNSICVKHKEKCKLDAQEIDGYYTGFPIFPTQNHTEVLNSLVSPETNIIKKSFYDDRNYSRTSNGITETNCFQNMSTVIPPNPNISGLPVNESLLTQHNINMHSKQMEKFSVFPLSEENSYKNAKQNISTVQSSPQSFLNAEAIKQQHSTMSTEDLFAVIHSCKKRMNIKTDSDISLASSSRSSSPSYFRSPSSRGALAETGFLSPRNLSSFDNSRDRRSWADFRPTNSLTPERKSLASDRLGPTKPTSMHDFKMLLLQTRSNRQVLGPRKSAVEMLKIPSSQNKDLTVTSIPLSPCNSTSYSVPNSPSSELYLYSGHSTVPFKRNNRARSSLQSRYTMYPPIFEDCSEDCENTRDIPQNCTETVSSDSEKINKNTQLQHDVNSNSCENTRESASLWL</sequence>
<feature type="region of interest" description="Disordered" evidence="1">
    <location>
        <begin position="1010"/>
        <end position="1032"/>
    </location>
</feature>
<feature type="region of interest" description="Disordered" evidence="1">
    <location>
        <begin position="41"/>
        <end position="80"/>
    </location>
</feature>